<sequence length="322" mass="34477">MSQIYAIGIDIGGTNIKAGIVDGNGIIIREDTIPTEAVSGKKALLSKIAATIEMYQKYALKQGIDLVGAGIGTAGYVNRRGVIGGATENLPGWSGTRLKEELELRAALPVWVDNDVNAMASGEVWLGAGRPYDQFLCVALGTGVGGCLIVNKQPYRGRSGYAGGYGHQVIVFEGEPCTCGLRGCWEQYASVTGLKRMIRERMADVEGASLSPIDLFDRARSGDEIALQIVDKYAQYIAVGLANLIHVFNPTAIIVGGAVTLQGDFLFDRIRKYVSLHTLKVYIEEDIPIVPATLGEMAGMIGAAKLVFDSNTEAMNQEEISI</sequence>
<dbReference type="OrthoDB" id="9795247at2"/>
<comment type="similarity">
    <text evidence="1">Belongs to the ROK (NagC/XylR) family.</text>
</comment>
<dbReference type="PANTHER" id="PTHR18964">
    <property type="entry name" value="ROK (REPRESSOR, ORF, KINASE) FAMILY"/>
    <property type="match status" value="1"/>
</dbReference>
<dbReference type="AlphaFoldDB" id="A0A6B8REY1"/>
<evidence type="ECO:0000313" key="3">
    <source>
        <dbReference type="Proteomes" id="UP000426246"/>
    </source>
</evidence>
<reference evidence="3" key="1">
    <citation type="submission" date="2018-11" db="EMBL/GenBank/DDBJ databases">
        <title>Complete genome sequence of Paenibacillus sp. ML311-T8.</title>
        <authorList>
            <person name="Nam Y.-D."/>
            <person name="Kang J."/>
            <person name="Chung W.-H."/>
            <person name="Park Y.S."/>
        </authorList>
    </citation>
    <scope>NUCLEOTIDE SEQUENCE [LARGE SCALE GENOMIC DNA]</scope>
    <source>
        <strain evidence="3">ML311-T8</strain>
    </source>
</reference>
<dbReference type="Proteomes" id="UP000426246">
    <property type="component" value="Chromosome"/>
</dbReference>
<dbReference type="InterPro" id="IPR000600">
    <property type="entry name" value="ROK"/>
</dbReference>
<gene>
    <name evidence="2" type="ORF">EHS13_02850</name>
</gene>
<dbReference type="RefSeq" id="WP_155698913.1">
    <property type="nucleotide sequence ID" value="NZ_CP034235.1"/>
</dbReference>
<proteinExistence type="inferred from homology"/>
<protein>
    <submittedName>
        <fullName evidence="2">ROK family protein</fullName>
    </submittedName>
</protein>
<dbReference type="KEGG" id="ppsc:EHS13_02850"/>
<dbReference type="CDD" id="cd24068">
    <property type="entry name" value="ASKHA_NBD_ROK_FnNanK-like"/>
    <property type="match status" value="1"/>
</dbReference>
<evidence type="ECO:0000256" key="1">
    <source>
        <dbReference type="ARBA" id="ARBA00006479"/>
    </source>
</evidence>
<dbReference type="Gene3D" id="3.30.420.40">
    <property type="match status" value="2"/>
</dbReference>
<dbReference type="Pfam" id="PF00480">
    <property type="entry name" value="ROK"/>
    <property type="match status" value="1"/>
</dbReference>
<organism evidence="2 3">
    <name type="scientific">Paenibacillus psychroresistens</name>
    <dbReference type="NCBI Taxonomy" id="1778678"/>
    <lineage>
        <taxon>Bacteria</taxon>
        <taxon>Bacillati</taxon>
        <taxon>Bacillota</taxon>
        <taxon>Bacilli</taxon>
        <taxon>Bacillales</taxon>
        <taxon>Paenibacillaceae</taxon>
        <taxon>Paenibacillus</taxon>
    </lineage>
</organism>
<accession>A0A6B8REY1</accession>
<dbReference type="InterPro" id="IPR043129">
    <property type="entry name" value="ATPase_NBD"/>
</dbReference>
<dbReference type="EMBL" id="CP034235">
    <property type="protein sequence ID" value="QGQ93916.1"/>
    <property type="molecule type" value="Genomic_DNA"/>
</dbReference>
<name>A0A6B8REY1_9BACL</name>
<dbReference type="PANTHER" id="PTHR18964:SF149">
    <property type="entry name" value="BIFUNCTIONAL UDP-N-ACETYLGLUCOSAMINE 2-EPIMERASE_N-ACETYLMANNOSAMINE KINASE"/>
    <property type="match status" value="1"/>
</dbReference>
<dbReference type="SUPFAM" id="SSF53067">
    <property type="entry name" value="Actin-like ATPase domain"/>
    <property type="match status" value="1"/>
</dbReference>
<evidence type="ECO:0000313" key="2">
    <source>
        <dbReference type="EMBL" id="QGQ93916.1"/>
    </source>
</evidence>
<keyword evidence="3" id="KW-1185">Reference proteome</keyword>